<dbReference type="Gene3D" id="1.10.10.60">
    <property type="entry name" value="Homeodomain-like"/>
    <property type="match status" value="1"/>
</dbReference>
<keyword evidence="1 2" id="KW-0238">DNA-binding</keyword>
<proteinExistence type="predicted"/>
<feature type="region of interest" description="Disordered" evidence="3">
    <location>
        <begin position="1"/>
        <end position="28"/>
    </location>
</feature>
<dbReference type="PANTHER" id="PTHR30055:SF235">
    <property type="entry name" value="TRANSCRIPTIONAL REGULATORY PROTEIN"/>
    <property type="match status" value="1"/>
</dbReference>
<evidence type="ECO:0000256" key="3">
    <source>
        <dbReference type="SAM" id="MobiDB-lite"/>
    </source>
</evidence>
<feature type="compositionally biased region" description="Basic and acidic residues" evidence="3">
    <location>
        <begin position="16"/>
        <end position="28"/>
    </location>
</feature>
<dbReference type="InterPro" id="IPR009057">
    <property type="entry name" value="Homeodomain-like_sf"/>
</dbReference>
<sequence length="218" mass="23047">MRDSVNARRVSPVTADEPRVSRAERRRRTENAVLQAARRQFAEAGYERTSIRAVAAEAGIDPALVMQLFGNKERLFAAAAGSSAAVDQLVDASLEDLPAAAAAHLFAGFEDPDRRAAAEALLRSSLTHDQAGAVLRDQVMAPAQAAVAATIGGEDGELRAAVLNACTLGVAISRYLLRDPVLAGATSEQLESVLEPALRAISRPAASQRAEDVDHLRS</sequence>
<dbReference type="InterPro" id="IPR050109">
    <property type="entry name" value="HTH-type_TetR-like_transc_reg"/>
</dbReference>
<protein>
    <submittedName>
        <fullName evidence="5">TetR family transcriptional regulator</fullName>
    </submittedName>
</protein>
<dbReference type="InterPro" id="IPR001647">
    <property type="entry name" value="HTH_TetR"/>
</dbReference>
<dbReference type="Pfam" id="PF17920">
    <property type="entry name" value="TetR_C_16"/>
    <property type="match status" value="1"/>
</dbReference>
<evidence type="ECO:0000313" key="5">
    <source>
        <dbReference type="EMBL" id="NOL40207.1"/>
    </source>
</evidence>
<dbReference type="GO" id="GO:0000976">
    <property type="term" value="F:transcription cis-regulatory region binding"/>
    <property type="evidence" value="ECO:0007669"/>
    <property type="project" value="TreeGrafter"/>
</dbReference>
<dbReference type="SUPFAM" id="SSF48498">
    <property type="entry name" value="Tetracyclin repressor-like, C-terminal domain"/>
    <property type="match status" value="1"/>
</dbReference>
<comment type="caution">
    <text evidence="5">The sequence shown here is derived from an EMBL/GenBank/DDBJ whole genome shotgun (WGS) entry which is preliminary data.</text>
</comment>
<dbReference type="Pfam" id="PF00440">
    <property type="entry name" value="TetR_N"/>
    <property type="match status" value="1"/>
</dbReference>
<gene>
    <name evidence="5" type="ORF">HPO96_08120</name>
</gene>
<dbReference type="PROSITE" id="PS50977">
    <property type="entry name" value="HTH_TETR_2"/>
    <property type="match status" value="1"/>
</dbReference>
<dbReference type="AlphaFoldDB" id="A0A7Y4KWZ7"/>
<accession>A0A7Y4KWZ7</accession>
<dbReference type="SUPFAM" id="SSF46689">
    <property type="entry name" value="Homeodomain-like"/>
    <property type="match status" value="1"/>
</dbReference>
<evidence type="ECO:0000259" key="4">
    <source>
        <dbReference type="PROSITE" id="PS50977"/>
    </source>
</evidence>
<evidence type="ECO:0000256" key="1">
    <source>
        <dbReference type="ARBA" id="ARBA00023125"/>
    </source>
</evidence>
<evidence type="ECO:0000313" key="6">
    <source>
        <dbReference type="Proteomes" id="UP000534306"/>
    </source>
</evidence>
<name>A0A7Y4KWZ7_9ACTN</name>
<dbReference type="InterPro" id="IPR041678">
    <property type="entry name" value="TetR_C_16"/>
</dbReference>
<dbReference type="Gene3D" id="1.10.357.10">
    <property type="entry name" value="Tetracycline Repressor, domain 2"/>
    <property type="match status" value="1"/>
</dbReference>
<feature type="DNA-binding region" description="H-T-H motif" evidence="2">
    <location>
        <begin position="50"/>
        <end position="69"/>
    </location>
</feature>
<feature type="domain" description="HTH tetR-type" evidence="4">
    <location>
        <begin position="27"/>
        <end position="87"/>
    </location>
</feature>
<dbReference type="GO" id="GO:0003700">
    <property type="term" value="F:DNA-binding transcription factor activity"/>
    <property type="evidence" value="ECO:0007669"/>
    <property type="project" value="TreeGrafter"/>
</dbReference>
<dbReference type="PRINTS" id="PR00455">
    <property type="entry name" value="HTHTETR"/>
</dbReference>
<organism evidence="5 6">
    <name type="scientific">Kribbella sandramycini</name>
    <dbReference type="NCBI Taxonomy" id="60450"/>
    <lineage>
        <taxon>Bacteria</taxon>
        <taxon>Bacillati</taxon>
        <taxon>Actinomycetota</taxon>
        <taxon>Actinomycetes</taxon>
        <taxon>Propionibacteriales</taxon>
        <taxon>Kribbellaceae</taxon>
        <taxon>Kribbella</taxon>
    </lineage>
</organism>
<reference evidence="5 6" key="1">
    <citation type="submission" date="2020-05" db="EMBL/GenBank/DDBJ databases">
        <title>Genome sequence of Kribbella sandramycini ATCC 39419.</title>
        <authorList>
            <person name="Maclea K.S."/>
            <person name="Fair J.L."/>
        </authorList>
    </citation>
    <scope>NUCLEOTIDE SEQUENCE [LARGE SCALE GENOMIC DNA]</scope>
    <source>
        <strain evidence="5 6">ATCC 39419</strain>
    </source>
</reference>
<evidence type="ECO:0000256" key="2">
    <source>
        <dbReference type="PROSITE-ProRule" id="PRU00335"/>
    </source>
</evidence>
<dbReference type="PANTHER" id="PTHR30055">
    <property type="entry name" value="HTH-TYPE TRANSCRIPTIONAL REGULATOR RUTR"/>
    <property type="match status" value="1"/>
</dbReference>
<dbReference type="Proteomes" id="UP000534306">
    <property type="component" value="Unassembled WGS sequence"/>
</dbReference>
<dbReference type="EMBL" id="JABJRC010000002">
    <property type="protein sequence ID" value="NOL40207.1"/>
    <property type="molecule type" value="Genomic_DNA"/>
</dbReference>
<dbReference type="InterPro" id="IPR036271">
    <property type="entry name" value="Tet_transcr_reg_TetR-rel_C_sf"/>
</dbReference>
<keyword evidence="6" id="KW-1185">Reference proteome</keyword>